<sequence length="288" mass="32320">MQKIRKAVIPVAGFGTRFLPVTKAQPKEMLPIVDKPAIQYTVEACVASGITDIIIVTSGNKRAVEDHFDRSPELEKWLEKSGKTKLLKELRQIPRLANFIYIRQKGGYGNGTPVLNAEPLIGNEPFAVFWGDEFILSQKPWVKQLIETYEKYQDPVLSIIQVAKKETERFGIIDGVKVEKNVYQIKGIKEKPGPKKAKSNLALFGGYILTPEIFKILKKTKPGKGGELWLADAIDTLLKKRSVYGKKVEGDVYDAGTIAGWLKANVELALTHPKLNGEFRKYLKNLKL</sequence>
<dbReference type="InterPro" id="IPR005835">
    <property type="entry name" value="NTP_transferase_dom"/>
</dbReference>
<dbReference type="STRING" id="1798550.A2927_00280"/>
<evidence type="ECO:0000256" key="4">
    <source>
        <dbReference type="ARBA" id="ARBA00022695"/>
    </source>
</evidence>
<dbReference type="InterPro" id="IPR005771">
    <property type="entry name" value="GalU_uridylyltTrfase_bac/arc"/>
</dbReference>
<dbReference type="GO" id="GO:0003983">
    <property type="term" value="F:UTP:glucose-1-phosphate uridylyltransferase activity"/>
    <property type="evidence" value="ECO:0007669"/>
    <property type="project" value="UniProtKB-EC"/>
</dbReference>
<protein>
    <recommendedName>
        <fullName evidence="2 6">UTP--glucose-1-phosphate uridylyltransferase</fullName>
        <ecNumber evidence="2 6">2.7.7.9</ecNumber>
    </recommendedName>
    <alternativeName>
        <fullName evidence="6">UDP-glucose pyrophosphorylase</fullName>
    </alternativeName>
</protein>
<dbReference type="NCBIfam" id="TIGR01099">
    <property type="entry name" value="galU"/>
    <property type="match status" value="1"/>
</dbReference>
<keyword evidence="3 6" id="KW-0808">Transferase</keyword>
<dbReference type="AlphaFoldDB" id="A0A1G2BIA4"/>
<evidence type="ECO:0000256" key="1">
    <source>
        <dbReference type="ARBA" id="ARBA00006890"/>
    </source>
</evidence>
<evidence type="ECO:0000313" key="9">
    <source>
        <dbReference type="Proteomes" id="UP000178849"/>
    </source>
</evidence>
<dbReference type="Proteomes" id="UP000178849">
    <property type="component" value="Unassembled WGS sequence"/>
</dbReference>
<evidence type="ECO:0000256" key="2">
    <source>
        <dbReference type="ARBA" id="ARBA00012415"/>
    </source>
</evidence>
<comment type="caution">
    <text evidence="8">The sequence shown here is derived from an EMBL/GenBank/DDBJ whole genome shotgun (WGS) entry which is preliminary data.</text>
</comment>
<evidence type="ECO:0000256" key="6">
    <source>
        <dbReference type="RuleBase" id="RU361259"/>
    </source>
</evidence>
<gene>
    <name evidence="8" type="ORF">A2927_00280</name>
</gene>
<dbReference type="EMBL" id="MHKL01000038">
    <property type="protein sequence ID" value="OGY88815.1"/>
    <property type="molecule type" value="Genomic_DNA"/>
</dbReference>
<evidence type="ECO:0000256" key="3">
    <source>
        <dbReference type="ARBA" id="ARBA00022679"/>
    </source>
</evidence>
<dbReference type="InterPro" id="IPR029044">
    <property type="entry name" value="Nucleotide-diphossugar_trans"/>
</dbReference>
<proteinExistence type="inferred from homology"/>
<dbReference type="SUPFAM" id="SSF53448">
    <property type="entry name" value="Nucleotide-diphospho-sugar transferases"/>
    <property type="match status" value="1"/>
</dbReference>
<dbReference type="PANTHER" id="PTHR43197:SF1">
    <property type="entry name" value="UTP--GLUCOSE-1-PHOSPHATE URIDYLYLTRANSFERASE"/>
    <property type="match status" value="1"/>
</dbReference>
<dbReference type="EC" id="2.7.7.9" evidence="2 6"/>
<dbReference type="Gene3D" id="3.90.550.10">
    <property type="entry name" value="Spore Coat Polysaccharide Biosynthesis Protein SpsA, Chain A"/>
    <property type="match status" value="1"/>
</dbReference>
<dbReference type="CDD" id="cd02541">
    <property type="entry name" value="UGPase_prokaryotic"/>
    <property type="match status" value="1"/>
</dbReference>
<organism evidence="8 9">
    <name type="scientific">Candidatus Komeilibacteria bacterium RIFCSPLOWO2_01_FULL_45_10</name>
    <dbReference type="NCBI Taxonomy" id="1798550"/>
    <lineage>
        <taxon>Bacteria</taxon>
        <taxon>Candidatus Komeiliibacteriota</taxon>
    </lineage>
</organism>
<feature type="domain" description="Nucleotidyl transferase" evidence="7">
    <location>
        <begin position="6"/>
        <end position="268"/>
    </location>
</feature>
<dbReference type="Pfam" id="PF00483">
    <property type="entry name" value="NTP_transferase"/>
    <property type="match status" value="1"/>
</dbReference>
<evidence type="ECO:0000313" key="8">
    <source>
        <dbReference type="EMBL" id="OGY88815.1"/>
    </source>
</evidence>
<comment type="catalytic activity">
    <reaction evidence="5 6">
        <text>alpha-D-glucose 1-phosphate + UTP + H(+) = UDP-alpha-D-glucose + diphosphate</text>
        <dbReference type="Rhea" id="RHEA:19889"/>
        <dbReference type="ChEBI" id="CHEBI:15378"/>
        <dbReference type="ChEBI" id="CHEBI:33019"/>
        <dbReference type="ChEBI" id="CHEBI:46398"/>
        <dbReference type="ChEBI" id="CHEBI:58601"/>
        <dbReference type="ChEBI" id="CHEBI:58885"/>
        <dbReference type="EC" id="2.7.7.9"/>
    </reaction>
</comment>
<comment type="similarity">
    <text evidence="1 6">Belongs to the UDPGP type 2 family.</text>
</comment>
<evidence type="ECO:0000259" key="7">
    <source>
        <dbReference type="Pfam" id="PF00483"/>
    </source>
</evidence>
<dbReference type="PANTHER" id="PTHR43197">
    <property type="entry name" value="UTP--GLUCOSE-1-PHOSPHATE URIDYLYLTRANSFERASE"/>
    <property type="match status" value="1"/>
</dbReference>
<evidence type="ECO:0000256" key="5">
    <source>
        <dbReference type="ARBA" id="ARBA00048128"/>
    </source>
</evidence>
<dbReference type="GO" id="GO:0006011">
    <property type="term" value="P:UDP-alpha-D-glucose metabolic process"/>
    <property type="evidence" value="ECO:0007669"/>
    <property type="project" value="InterPro"/>
</dbReference>
<accession>A0A1G2BIA4</accession>
<reference evidence="8 9" key="1">
    <citation type="journal article" date="2016" name="Nat. Commun.">
        <title>Thousands of microbial genomes shed light on interconnected biogeochemical processes in an aquifer system.</title>
        <authorList>
            <person name="Anantharaman K."/>
            <person name="Brown C.T."/>
            <person name="Hug L.A."/>
            <person name="Sharon I."/>
            <person name="Castelle C.J."/>
            <person name="Probst A.J."/>
            <person name="Thomas B.C."/>
            <person name="Singh A."/>
            <person name="Wilkins M.J."/>
            <person name="Karaoz U."/>
            <person name="Brodie E.L."/>
            <person name="Williams K.H."/>
            <person name="Hubbard S.S."/>
            <person name="Banfield J.F."/>
        </authorList>
    </citation>
    <scope>NUCLEOTIDE SEQUENCE [LARGE SCALE GENOMIC DNA]</scope>
</reference>
<keyword evidence="4 6" id="KW-0548">Nucleotidyltransferase</keyword>
<name>A0A1G2BIA4_9BACT</name>